<protein>
    <recommendedName>
        <fullName evidence="4">Secreted protein</fullName>
    </recommendedName>
</protein>
<keyword evidence="1" id="KW-0732">Signal</keyword>
<organism evidence="2 3">
    <name type="scientific">Zizania palustris</name>
    <name type="common">Northern wild rice</name>
    <dbReference type="NCBI Taxonomy" id="103762"/>
    <lineage>
        <taxon>Eukaryota</taxon>
        <taxon>Viridiplantae</taxon>
        <taxon>Streptophyta</taxon>
        <taxon>Embryophyta</taxon>
        <taxon>Tracheophyta</taxon>
        <taxon>Spermatophyta</taxon>
        <taxon>Magnoliopsida</taxon>
        <taxon>Liliopsida</taxon>
        <taxon>Poales</taxon>
        <taxon>Poaceae</taxon>
        <taxon>BOP clade</taxon>
        <taxon>Oryzoideae</taxon>
        <taxon>Oryzeae</taxon>
        <taxon>Zizaniinae</taxon>
        <taxon>Zizania</taxon>
    </lineage>
</organism>
<gene>
    <name evidence="2" type="ORF">GUJ93_ZPchr0005g15855</name>
</gene>
<evidence type="ECO:0008006" key="4">
    <source>
        <dbReference type="Google" id="ProtNLM"/>
    </source>
</evidence>
<dbReference type="EMBL" id="JAAALK010000284">
    <property type="protein sequence ID" value="KAG8067872.1"/>
    <property type="molecule type" value="Genomic_DNA"/>
</dbReference>
<feature type="signal peptide" evidence="1">
    <location>
        <begin position="1"/>
        <end position="23"/>
    </location>
</feature>
<evidence type="ECO:0000313" key="3">
    <source>
        <dbReference type="Proteomes" id="UP000729402"/>
    </source>
</evidence>
<keyword evidence="3" id="KW-1185">Reference proteome</keyword>
<dbReference type="Proteomes" id="UP000729402">
    <property type="component" value="Unassembled WGS sequence"/>
</dbReference>
<sequence length="121" mass="13043">MVRTPSKELLFAWRLIFLAGAFAWHSISSSSTISDTKESDDIVESSGSTISSVVGGIIVDSDDKRATSRSSSWMTPALSAAHSDAVAHLCRWSSFYGVGNGYLWLWLDGGKLYRSCSSGSL</sequence>
<comment type="caution">
    <text evidence="2">The sequence shown here is derived from an EMBL/GenBank/DDBJ whole genome shotgun (WGS) entry which is preliminary data.</text>
</comment>
<evidence type="ECO:0000313" key="2">
    <source>
        <dbReference type="EMBL" id="KAG8067872.1"/>
    </source>
</evidence>
<dbReference type="AlphaFoldDB" id="A0A8J5SG42"/>
<accession>A0A8J5SG42</accession>
<name>A0A8J5SG42_ZIZPA</name>
<feature type="chain" id="PRO_5035194912" description="Secreted protein" evidence="1">
    <location>
        <begin position="24"/>
        <end position="121"/>
    </location>
</feature>
<reference evidence="2" key="1">
    <citation type="journal article" date="2021" name="bioRxiv">
        <title>Whole Genome Assembly and Annotation of Northern Wild Rice, Zizania palustris L., Supports a Whole Genome Duplication in the Zizania Genus.</title>
        <authorList>
            <person name="Haas M."/>
            <person name="Kono T."/>
            <person name="Macchietto M."/>
            <person name="Millas R."/>
            <person name="McGilp L."/>
            <person name="Shao M."/>
            <person name="Duquette J."/>
            <person name="Hirsch C.N."/>
            <person name="Kimball J."/>
        </authorList>
    </citation>
    <scope>NUCLEOTIDE SEQUENCE</scope>
    <source>
        <tissue evidence="2">Fresh leaf tissue</tissue>
    </source>
</reference>
<reference evidence="2" key="2">
    <citation type="submission" date="2021-02" db="EMBL/GenBank/DDBJ databases">
        <authorList>
            <person name="Kimball J.A."/>
            <person name="Haas M.W."/>
            <person name="Macchietto M."/>
            <person name="Kono T."/>
            <person name="Duquette J."/>
            <person name="Shao M."/>
        </authorList>
    </citation>
    <scope>NUCLEOTIDE SEQUENCE</scope>
    <source>
        <tissue evidence="2">Fresh leaf tissue</tissue>
    </source>
</reference>
<evidence type="ECO:0000256" key="1">
    <source>
        <dbReference type="SAM" id="SignalP"/>
    </source>
</evidence>
<proteinExistence type="predicted"/>